<comment type="caution">
    <text evidence="7">The sequence shown here is derived from an EMBL/GenBank/DDBJ whole genome shotgun (WGS) entry which is preliminary data.</text>
</comment>
<evidence type="ECO:0000256" key="1">
    <source>
        <dbReference type="ARBA" id="ARBA00004196"/>
    </source>
</evidence>
<feature type="domain" description="DUF642" evidence="6">
    <location>
        <begin position="147"/>
        <end position="281"/>
    </location>
</feature>
<proteinExistence type="predicted"/>
<dbReference type="InterPro" id="IPR052437">
    <property type="entry name" value="Pectin_Meth_Modulator"/>
</dbReference>
<gene>
    <name evidence="7" type="ORF">RDI58_010285</name>
</gene>
<dbReference type="EMBL" id="JBANQN010000004">
    <property type="protein sequence ID" value="KAK6791204.1"/>
    <property type="molecule type" value="Genomic_DNA"/>
</dbReference>
<comment type="subcellular location">
    <subcellularLocation>
        <location evidence="1">Cell envelope</location>
    </subcellularLocation>
    <subcellularLocation>
        <location evidence="2">Secreted</location>
    </subcellularLocation>
</comment>
<reference evidence="7 8" key="1">
    <citation type="submission" date="2024-02" db="EMBL/GenBank/DDBJ databases">
        <title>de novo genome assembly of Solanum bulbocastanum strain 11H21.</title>
        <authorList>
            <person name="Hosaka A.J."/>
        </authorList>
    </citation>
    <scope>NUCLEOTIDE SEQUENCE [LARGE SCALE GENOMIC DNA]</scope>
    <source>
        <tissue evidence="7">Young leaves</tissue>
    </source>
</reference>
<feature type="domain" description="DUF642" evidence="6">
    <location>
        <begin position="426"/>
        <end position="592"/>
    </location>
</feature>
<dbReference type="Gene3D" id="2.60.120.260">
    <property type="entry name" value="Galactose-binding domain-like"/>
    <property type="match status" value="3"/>
</dbReference>
<evidence type="ECO:0000256" key="4">
    <source>
        <dbReference type="ARBA" id="ARBA00022729"/>
    </source>
</evidence>
<dbReference type="PANTHER" id="PTHR31265:SF37">
    <property type="entry name" value="DUF642 DOMAIN-CONTAINING PROTEIN"/>
    <property type="match status" value="1"/>
</dbReference>
<organism evidence="7 8">
    <name type="scientific">Solanum bulbocastanum</name>
    <name type="common">Wild potato</name>
    <dbReference type="NCBI Taxonomy" id="147425"/>
    <lineage>
        <taxon>Eukaryota</taxon>
        <taxon>Viridiplantae</taxon>
        <taxon>Streptophyta</taxon>
        <taxon>Embryophyta</taxon>
        <taxon>Tracheophyta</taxon>
        <taxon>Spermatophyta</taxon>
        <taxon>Magnoliopsida</taxon>
        <taxon>eudicotyledons</taxon>
        <taxon>Gunneridae</taxon>
        <taxon>Pentapetalae</taxon>
        <taxon>asterids</taxon>
        <taxon>lamiids</taxon>
        <taxon>Solanales</taxon>
        <taxon>Solanaceae</taxon>
        <taxon>Solanoideae</taxon>
        <taxon>Solaneae</taxon>
        <taxon>Solanum</taxon>
    </lineage>
</organism>
<keyword evidence="8" id="KW-1185">Reference proteome</keyword>
<evidence type="ECO:0000256" key="2">
    <source>
        <dbReference type="ARBA" id="ARBA00004613"/>
    </source>
</evidence>
<protein>
    <recommendedName>
        <fullName evidence="6">DUF642 domain-containing protein</fullName>
    </recommendedName>
</protein>
<keyword evidence="4" id="KW-0732">Signal</keyword>
<dbReference type="AlphaFoldDB" id="A0AAN8TP45"/>
<keyword evidence="5" id="KW-0325">Glycoprotein</keyword>
<evidence type="ECO:0000259" key="6">
    <source>
        <dbReference type="Pfam" id="PF04862"/>
    </source>
</evidence>
<dbReference type="Proteomes" id="UP001371456">
    <property type="component" value="Unassembled WGS sequence"/>
</dbReference>
<name>A0AAN8TP45_SOLBU</name>
<dbReference type="Pfam" id="PF04862">
    <property type="entry name" value="DUF642"/>
    <property type="match status" value="4"/>
</dbReference>
<feature type="domain" description="DUF642" evidence="6">
    <location>
        <begin position="1"/>
        <end position="124"/>
    </location>
</feature>
<feature type="domain" description="DUF642" evidence="6">
    <location>
        <begin position="286"/>
        <end position="424"/>
    </location>
</feature>
<sequence>MNKTVIIGKHSLPKWEINNIVEWVSGGPQEGGFYFPIPRGAHAVRLGNEASISQYVKVKPNTTYSLTFGATRTCAQDEVLTVSAGGMSSDLNIQTLYSADGGDTYAWGFKSTSDLVKVTFHNPGPHVFKNFSTGVLVLPLKQDKYSPIPGWMVQFAKPSKYIDSKHFFVPSGNAAVELIGGRETGIAQTVRTIPKQFYNLTFTIGDAQNSCHGTMTVQAFAGKASTQVSFVSNGKGWSKTASFKFQADSIRTTIAFYNPYYHTKIHDFGHMCGPVIDDVSLVHLRLLENGDFEEGPKPSELKKTVIIGKYSLPEWEISGVVEWVSGGPQEGGFYFPIPRGAHAIRLGNEASISQYVEVKPNTTYSLTFGATRTCAQDEVLTVSAGDKSSDLPIQTLYSADGGDTYAWAFKTTSNYVEVKFHNPGNLVKNGGFEAGPHVFKNFSTGVLVLPLKQDKYSPIPGWMVQFAKPAKYIDSKHFLVPSGNAAIELIGGRETGIAQIVRTVPKQFYNLTFIIGDANNDCHGTMTVQAFAGKASTQVSFVSSGKGWYKTASLKFRADKSRTTIAFYNPFYHTKVHDFGHMCGPVIDDVSLVHVKK</sequence>
<evidence type="ECO:0000313" key="8">
    <source>
        <dbReference type="Proteomes" id="UP001371456"/>
    </source>
</evidence>
<keyword evidence="3" id="KW-0964">Secreted</keyword>
<accession>A0AAN8TP45</accession>
<dbReference type="GO" id="GO:0005576">
    <property type="term" value="C:extracellular region"/>
    <property type="evidence" value="ECO:0007669"/>
    <property type="project" value="UniProtKB-SubCell"/>
</dbReference>
<dbReference type="PANTHER" id="PTHR31265">
    <property type="entry name" value="OS02G0527500 PROTEIN-RELATED"/>
    <property type="match status" value="1"/>
</dbReference>
<evidence type="ECO:0000256" key="5">
    <source>
        <dbReference type="ARBA" id="ARBA00023180"/>
    </source>
</evidence>
<evidence type="ECO:0000256" key="3">
    <source>
        <dbReference type="ARBA" id="ARBA00022525"/>
    </source>
</evidence>
<evidence type="ECO:0000313" key="7">
    <source>
        <dbReference type="EMBL" id="KAK6791204.1"/>
    </source>
</evidence>
<dbReference type="InterPro" id="IPR006946">
    <property type="entry name" value="DGR2-like_dom"/>
</dbReference>